<keyword evidence="4" id="KW-1185">Reference proteome</keyword>
<feature type="domain" description="Activator of Hsp90 ATPase homologue 1/2-like C-terminal" evidence="2">
    <location>
        <begin position="43"/>
        <end position="129"/>
    </location>
</feature>
<dbReference type="SUPFAM" id="SSF55961">
    <property type="entry name" value="Bet v1-like"/>
    <property type="match status" value="1"/>
</dbReference>
<dbReference type="RefSeq" id="WP_303276499.1">
    <property type="nucleotide sequence ID" value="NZ_JAUOEK010000055.1"/>
</dbReference>
<reference evidence="3" key="1">
    <citation type="submission" date="2023-07" db="EMBL/GenBank/DDBJ databases">
        <title>Two novel species in the genus Flavivirga.</title>
        <authorList>
            <person name="Kwon K."/>
        </authorList>
    </citation>
    <scope>NUCLEOTIDE SEQUENCE</scope>
    <source>
        <strain evidence="3">KCTC 52353</strain>
    </source>
</reference>
<evidence type="ECO:0000256" key="1">
    <source>
        <dbReference type="ARBA" id="ARBA00006817"/>
    </source>
</evidence>
<dbReference type="InterPro" id="IPR023393">
    <property type="entry name" value="START-like_dom_sf"/>
</dbReference>
<evidence type="ECO:0000313" key="4">
    <source>
        <dbReference type="Proteomes" id="UP001176883"/>
    </source>
</evidence>
<dbReference type="Pfam" id="PF08327">
    <property type="entry name" value="AHSA1"/>
    <property type="match status" value="1"/>
</dbReference>
<accession>A0ABT8W6X6</accession>
<protein>
    <submittedName>
        <fullName evidence="3">SRPBCC domain-containing protein</fullName>
    </submittedName>
</protein>
<gene>
    <name evidence="3" type="ORF">Q4Q35_03275</name>
</gene>
<evidence type="ECO:0000259" key="2">
    <source>
        <dbReference type="Pfam" id="PF08327"/>
    </source>
</evidence>
<dbReference type="Gene3D" id="3.30.530.20">
    <property type="match status" value="1"/>
</dbReference>
<proteinExistence type="inferred from homology"/>
<name>A0ABT8W6X6_9FLAO</name>
<evidence type="ECO:0000313" key="3">
    <source>
        <dbReference type="EMBL" id="MDO5968817.1"/>
    </source>
</evidence>
<dbReference type="Proteomes" id="UP001176883">
    <property type="component" value="Unassembled WGS sequence"/>
</dbReference>
<dbReference type="EMBL" id="JAUOEK010000055">
    <property type="protein sequence ID" value="MDO5968817.1"/>
    <property type="molecule type" value="Genomic_DNA"/>
</dbReference>
<comment type="caution">
    <text evidence="3">The sequence shown here is derived from an EMBL/GenBank/DDBJ whole genome shotgun (WGS) entry which is preliminary data.</text>
</comment>
<comment type="similarity">
    <text evidence="1">Belongs to the AHA1 family.</text>
</comment>
<dbReference type="InterPro" id="IPR013538">
    <property type="entry name" value="ASHA1/2-like_C"/>
</dbReference>
<sequence>MNTQTLKQKEVFETSAKNLFDLLMNESKVVSYYGPGQIGRETGDSFALGGMIFGKNEKIVPNKLIQQAWRIVIPGVWPEDHFSNLTIELTEQDDKTILHLEQEGVPELCYTDLNLGWKTYYWDRIRKVLKGEKIPTEELINNV</sequence>
<organism evidence="3 4">
    <name type="scientific">Flavivirga aquimarina</name>
    <dbReference type="NCBI Taxonomy" id="2027862"/>
    <lineage>
        <taxon>Bacteria</taxon>
        <taxon>Pseudomonadati</taxon>
        <taxon>Bacteroidota</taxon>
        <taxon>Flavobacteriia</taxon>
        <taxon>Flavobacteriales</taxon>
        <taxon>Flavobacteriaceae</taxon>
        <taxon>Flavivirga</taxon>
    </lineage>
</organism>